<dbReference type="AlphaFoldDB" id="A0AAP0JBS9"/>
<organism evidence="2 3">
    <name type="scientific">Stephania japonica</name>
    <dbReference type="NCBI Taxonomy" id="461633"/>
    <lineage>
        <taxon>Eukaryota</taxon>
        <taxon>Viridiplantae</taxon>
        <taxon>Streptophyta</taxon>
        <taxon>Embryophyta</taxon>
        <taxon>Tracheophyta</taxon>
        <taxon>Spermatophyta</taxon>
        <taxon>Magnoliopsida</taxon>
        <taxon>Ranunculales</taxon>
        <taxon>Menispermaceae</taxon>
        <taxon>Menispermoideae</taxon>
        <taxon>Cissampelideae</taxon>
        <taxon>Stephania</taxon>
    </lineage>
</organism>
<evidence type="ECO:0000256" key="1">
    <source>
        <dbReference type="SAM" id="SignalP"/>
    </source>
</evidence>
<protein>
    <submittedName>
        <fullName evidence="2">Uncharacterized protein</fullName>
    </submittedName>
</protein>
<keyword evidence="1" id="KW-0732">Signal</keyword>
<dbReference type="EMBL" id="JBBNAE010000004">
    <property type="protein sequence ID" value="KAK9131196.1"/>
    <property type="molecule type" value="Genomic_DNA"/>
</dbReference>
<evidence type="ECO:0000313" key="2">
    <source>
        <dbReference type="EMBL" id="KAK9131196.1"/>
    </source>
</evidence>
<sequence>MGIGLLIGVLAMLAAGATEIHRLKYVDSKGETRRRRLRSIQKVTENSGVRVGVAGVSYADYDRSGSSGSENGLGLSTDCIGGPSLQSLCLVGANLASTLLGWASKKGWVFQWALGLPLGNSNLTVNRDAIS</sequence>
<evidence type="ECO:0000313" key="3">
    <source>
        <dbReference type="Proteomes" id="UP001417504"/>
    </source>
</evidence>
<name>A0AAP0JBS9_9MAGN</name>
<feature type="chain" id="PRO_5042902068" evidence="1">
    <location>
        <begin position="17"/>
        <end position="131"/>
    </location>
</feature>
<keyword evidence="3" id="KW-1185">Reference proteome</keyword>
<feature type="signal peptide" evidence="1">
    <location>
        <begin position="1"/>
        <end position="16"/>
    </location>
</feature>
<reference evidence="2 3" key="1">
    <citation type="submission" date="2024-01" db="EMBL/GenBank/DDBJ databases">
        <title>Genome assemblies of Stephania.</title>
        <authorList>
            <person name="Yang L."/>
        </authorList>
    </citation>
    <scope>NUCLEOTIDE SEQUENCE [LARGE SCALE GENOMIC DNA]</scope>
    <source>
        <strain evidence="2">QJT</strain>
        <tissue evidence="2">Leaf</tissue>
    </source>
</reference>
<accession>A0AAP0JBS9</accession>
<comment type="caution">
    <text evidence="2">The sequence shown here is derived from an EMBL/GenBank/DDBJ whole genome shotgun (WGS) entry which is preliminary data.</text>
</comment>
<gene>
    <name evidence="2" type="ORF">Sjap_011683</name>
</gene>
<dbReference type="Proteomes" id="UP001417504">
    <property type="component" value="Unassembled WGS sequence"/>
</dbReference>
<proteinExistence type="predicted"/>